<reference evidence="2" key="1">
    <citation type="submission" date="2021-01" db="EMBL/GenBank/DDBJ databases">
        <authorList>
            <person name="Corre E."/>
            <person name="Pelletier E."/>
            <person name="Niang G."/>
            <person name="Scheremetjew M."/>
            <person name="Finn R."/>
            <person name="Kale V."/>
            <person name="Holt S."/>
            <person name="Cochrane G."/>
            <person name="Meng A."/>
            <person name="Brown T."/>
            <person name="Cohen L."/>
        </authorList>
    </citation>
    <scope>NUCLEOTIDE SEQUENCE</scope>
    <source>
        <strain evidence="2">WS</strain>
    </source>
</reference>
<protein>
    <submittedName>
        <fullName evidence="2">Uncharacterized protein</fullName>
    </submittedName>
</protein>
<gene>
    <name evidence="2" type="ORF">PCOS0759_LOCUS1161</name>
</gene>
<dbReference type="AlphaFoldDB" id="A0A7S1KLU1"/>
<evidence type="ECO:0000313" key="2">
    <source>
        <dbReference type="EMBL" id="CAD9077929.1"/>
    </source>
</evidence>
<feature type="region of interest" description="Disordered" evidence="1">
    <location>
        <begin position="123"/>
        <end position="151"/>
    </location>
</feature>
<evidence type="ECO:0000256" key="1">
    <source>
        <dbReference type="SAM" id="MobiDB-lite"/>
    </source>
</evidence>
<organism evidence="2">
    <name type="scientific">Percolomonas cosmopolitus</name>
    <dbReference type="NCBI Taxonomy" id="63605"/>
    <lineage>
        <taxon>Eukaryota</taxon>
        <taxon>Discoba</taxon>
        <taxon>Heterolobosea</taxon>
        <taxon>Tetramitia</taxon>
        <taxon>Eutetramitia</taxon>
        <taxon>Percolomonadidae</taxon>
        <taxon>Percolomonas</taxon>
    </lineage>
</organism>
<accession>A0A7S1KLU1</accession>
<name>A0A7S1KLU1_9EUKA</name>
<dbReference type="EMBL" id="HBGD01001429">
    <property type="protein sequence ID" value="CAD9077929.1"/>
    <property type="molecule type" value="Transcribed_RNA"/>
</dbReference>
<proteinExistence type="predicted"/>
<feature type="region of interest" description="Disordered" evidence="1">
    <location>
        <begin position="505"/>
        <end position="530"/>
    </location>
</feature>
<sequence>MSLVSRGSIARHLNCSLLSSHCSHTTTAKSTKCNNSSLLSTHLQSCHFSHSRIMSYRKKAPQVERSIAKPIKHQLSSPNSRPVNKRQMQLIMKRRLRADRDTKRVRQWRNDLFRAHTIPFKKPAKDDASDTGGITSATKDATEQREIGTATEQPKSDVQLMYERHEAKRSQRESKRQMLHLRNSVQVLPNDVSELKPLPKKNRQELYPTLKTRRITIPSEEFIQLLQNPFRGDALIENDAPLREMLEMCFSYSLRSRMASFFASYESYFRVSEETILYLLKHAYSKQDVWYCINYIRKHEAQRYMDNKLLKQRRLLTPATAQCAMEQAHSKGSLQDMFTVFALFFESPLVNNFEYMQYANDDEYALFSNDKRWKLVPTSTDYILLIERALMKSTEPNYDVEQTILSLMKDPQVSYSQNVDEIKIIEYWIHAYIMGGELNQALDVYRYYVKSKITYDQRIEEASVPSTHKMEEPLRESFALAGDEKTYLWFCENVCPHVLPQFGGEEDDEEEGFGHPGSTRKQTLLKRRPLRKKRVLRKTISKRKKMRTVNMVRNQD</sequence>